<dbReference type="SUPFAM" id="SSF54001">
    <property type="entry name" value="Cysteine proteinases"/>
    <property type="match status" value="1"/>
</dbReference>
<evidence type="ECO:0000256" key="4">
    <source>
        <dbReference type="ARBA" id="ARBA00022737"/>
    </source>
</evidence>
<feature type="active site" evidence="8 9">
    <location>
        <position position="132"/>
    </location>
</feature>
<name>A0A1I8GJC0_9PLAT</name>
<keyword evidence="4" id="KW-0677">Repeat</keyword>
<keyword evidence="3" id="KW-0479">Metal-binding</keyword>
<sequence>RRMHGRAGAPSIFVDSRRSTLLGSFLCCSSDELKRASRAQLRKSRLLTAQSDDPIAETFAQKKRRQLASGELYEDPEFPAEAHSLFPNPDAAGDKSLEDFEWKRPREISLTPKFINKSMSRFDIRQGELKDCWLLAAVASLSMHRRLLERVVPSDQGFDRDYCGMFRFRFWQFGEWREVVIDDRLPTKNGRLCFMRSQEENEFWSALLEKAYAKLNGSYQALGGGNQAESMEDLTGGLCESFDLSQPPGDLLQILFQASRSHSMMGCCIEGASQQQSVLPNKLITGHAYSITDVQYVTMLDGSRQCLVRLRNPWGNEYEWTGDWGDHSSTWDRVGPAEKQRLGVEVGDDGEFWMAYEDFAREFTRLEVCRLSPEAMYDDSGASVDPRKRKRHWEMSLETGEWVANISAGGCRNFIASFHTNPQFRVEIPAPDDHQAAAQGETKLGTIIVGLMQKGVRREAGGGHFKSIGYCIYSLTSREAESGTLDQLFFRTHRFVAKSIFADLREVCSRHRLPPGYYVIIPSTFAPNEEAQFILRIFSEKPNRAETMDTCSCISCGHETGLALVAGRQSVLHAVVEQPTDQLYKAFIKFAGPSRKINARQLQQVLNVTYSKEIKSFQGFSLDTARSLLALVDVDMSGSMAYEEFKQLWGQVRQLRKVFKEFDPGSTGYFDAFKLREALKLGGLSVSNKVYHAVAVRFTDRDKGLVGFEDFVLLCTRLQIAFESFNAMPKCDEQGSVGMVNHDNYLEQAIYS</sequence>
<dbReference type="WBParaSite" id="maker-uti_cns_0002212-snap-gene-0.12-mRNA-1">
    <property type="protein sequence ID" value="maker-uti_cns_0002212-snap-gene-0.12-mRNA-1"/>
    <property type="gene ID" value="maker-uti_cns_0002212-snap-gene-0.12"/>
</dbReference>
<evidence type="ECO:0000256" key="7">
    <source>
        <dbReference type="ARBA" id="ARBA00022837"/>
    </source>
</evidence>
<dbReference type="InterPro" id="IPR001300">
    <property type="entry name" value="Peptidase_C2_calpain_cat"/>
</dbReference>
<dbReference type="Pfam" id="PF00648">
    <property type="entry name" value="Peptidase_C2"/>
    <property type="match status" value="1"/>
</dbReference>
<evidence type="ECO:0000259" key="11">
    <source>
        <dbReference type="PROSITE" id="PS50222"/>
    </source>
</evidence>
<dbReference type="GO" id="GO:0005737">
    <property type="term" value="C:cytoplasm"/>
    <property type="evidence" value="ECO:0007669"/>
    <property type="project" value="TreeGrafter"/>
</dbReference>
<dbReference type="GO" id="GO:0004198">
    <property type="term" value="F:calcium-dependent cysteine-type endopeptidase activity"/>
    <property type="evidence" value="ECO:0007669"/>
    <property type="project" value="InterPro"/>
</dbReference>
<dbReference type="PROSITE" id="PS50222">
    <property type="entry name" value="EF_HAND_2"/>
    <property type="match status" value="1"/>
</dbReference>
<dbReference type="GO" id="GO:0005509">
    <property type="term" value="F:calcium ion binding"/>
    <property type="evidence" value="ECO:0007669"/>
    <property type="project" value="InterPro"/>
</dbReference>
<dbReference type="PROSITE" id="PS50203">
    <property type="entry name" value="CALPAIN_CAT"/>
    <property type="match status" value="1"/>
</dbReference>
<protein>
    <submittedName>
        <fullName evidence="13">Calpain catalytic domain-containing protein</fullName>
    </submittedName>
</protein>
<dbReference type="Gene3D" id="1.10.238.10">
    <property type="entry name" value="EF-hand"/>
    <property type="match status" value="1"/>
</dbReference>
<dbReference type="PANTHER" id="PTHR10183">
    <property type="entry name" value="CALPAIN"/>
    <property type="match status" value="1"/>
</dbReference>
<feature type="domain" description="Calpain catalytic" evidence="10">
    <location>
        <begin position="72"/>
        <end position="372"/>
    </location>
</feature>
<evidence type="ECO:0000256" key="1">
    <source>
        <dbReference type="ARBA" id="ARBA00007623"/>
    </source>
</evidence>
<keyword evidence="2 9" id="KW-0645">Protease</keyword>
<dbReference type="CDD" id="cd00044">
    <property type="entry name" value="CysPc"/>
    <property type="match status" value="1"/>
</dbReference>
<dbReference type="PANTHER" id="PTHR10183:SF433">
    <property type="entry name" value="CALPAIN-A-RELATED"/>
    <property type="match status" value="1"/>
</dbReference>
<keyword evidence="6 9" id="KW-0788">Thiol protease</keyword>
<comment type="similarity">
    <text evidence="1">Belongs to the peptidase C2 family.</text>
</comment>
<organism evidence="12 13">
    <name type="scientific">Macrostomum lignano</name>
    <dbReference type="NCBI Taxonomy" id="282301"/>
    <lineage>
        <taxon>Eukaryota</taxon>
        <taxon>Metazoa</taxon>
        <taxon>Spiralia</taxon>
        <taxon>Lophotrochozoa</taxon>
        <taxon>Platyhelminthes</taxon>
        <taxon>Rhabditophora</taxon>
        <taxon>Macrostomorpha</taxon>
        <taxon>Macrostomida</taxon>
        <taxon>Macrostomidae</taxon>
        <taxon>Macrostomum</taxon>
    </lineage>
</organism>
<dbReference type="InterPro" id="IPR033883">
    <property type="entry name" value="C2_III"/>
</dbReference>
<dbReference type="SUPFAM" id="SSF49758">
    <property type="entry name" value="Calpain large subunit, middle domain (domain III)"/>
    <property type="match status" value="1"/>
</dbReference>
<dbReference type="Gene3D" id="2.60.120.380">
    <property type="match status" value="1"/>
</dbReference>
<dbReference type="SMART" id="SM00230">
    <property type="entry name" value="CysPc"/>
    <property type="match status" value="1"/>
</dbReference>
<dbReference type="SMART" id="SM00720">
    <property type="entry name" value="calpain_III"/>
    <property type="match status" value="1"/>
</dbReference>
<evidence type="ECO:0000256" key="9">
    <source>
        <dbReference type="PROSITE-ProRule" id="PRU00239"/>
    </source>
</evidence>
<dbReference type="PRINTS" id="PR00704">
    <property type="entry name" value="CALPAIN"/>
</dbReference>
<dbReference type="Proteomes" id="UP000095280">
    <property type="component" value="Unplaced"/>
</dbReference>
<dbReference type="GO" id="GO:0006508">
    <property type="term" value="P:proteolysis"/>
    <property type="evidence" value="ECO:0007669"/>
    <property type="project" value="UniProtKB-KW"/>
</dbReference>
<evidence type="ECO:0000256" key="6">
    <source>
        <dbReference type="ARBA" id="ARBA00022807"/>
    </source>
</evidence>
<keyword evidence="7" id="KW-0106">Calcium</keyword>
<dbReference type="FunFam" id="2.60.120.380:FF:000001">
    <property type="entry name" value="Calpain-1 catalytic subunit"/>
    <property type="match status" value="1"/>
</dbReference>
<dbReference type="InterPro" id="IPR038765">
    <property type="entry name" value="Papain-like_cys_pep_sf"/>
</dbReference>
<dbReference type="CDD" id="cd00214">
    <property type="entry name" value="Calpain_III"/>
    <property type="match status" value="1"/>
</dbReference>
<feature type="active site" evidence="8 9">
    <location>
        <position position="312"/>
    </location>
</feature>
<evidence type="ECO:0000256" key="2">
    <source>
        <dbReference type="ARBA" id="ARBA00022670"/>
    </source>
</evidence>
<evidence type="ECO:0000256" key="5">
    <source>
        <dbReference type="ARBA" id="ARBA00022801"/>
    </source>
</evidence>
<keyword evidence="12" id="KW-1185">Reference proteome</keyword>
<proteinExistence type="inferred from homology"/>
<dbReference type="FunFam" id="3.90.70.10:FF:000001">
    <property type="entry name" value="Calpain-1 catalytic subunit"/>
    <property type="match status" value="1"/>
</dbReference>
<evidence type="ECO:0000313" key="12">
    <source>
        <dbReference type="Proteomes" id="UP000095280"/>
    </source>
</evidence>
<keyword evidence="5 9" id="KW-0378">Hydrolase</keyword>
<dbReference type="InterPro" id="IPR011992">
    <property type="entry name" value="EF-hand-dom_pair"/>
</dbReference>
<evidence type="ECO:0000313" key="13">
    <source>
        <dbReference type="WBParaSite" id="maker-uti_cns_0002212-snap-gene-0.12-mRNA-1"/>
    </source>
</evidence>
<dbReference type="InterPro" id="IPR022682">
    <property type="entry name" value="Calpain_domain_III"/>
</dbReference>
<dbReference type="InterPro" id="IPR036213">
    <property type="entry name" value="Calpain_III_sf"/>
</dbReference>
<dbReference type="InterPro" id="IPR022684">
    <property type="entry name" value="Calpain_cysteine_protease"/>
</dbReference>
<dbReference type="AlphaFoldDB" id="A0A1I8GJC0"/>
<evidence type="ECO:0000259" key="10">
    <source>
        <dbReference type="PROSITE" id="PS50203"/>
    </source>
</evidence>
<dbReference type="Pfam" id="PF01067">
    <property type="entry name" value="Calpain_III"/>
    <property type="match status" value="1"/>
</dbReference>
<dbReference type="SUPFAM" id="SSF47473">
    <property type="entry name" value="EF-hand"/>
    <property type="match status" value="1"/>
</dbReference>
<feature type="domain" description="EF-hand" evidence="11">
    <location>
        <begin position="650"/>
        <end position="685"/>
    </location>
</feature>
<evidence type="ECO:0000256" key="8">
    <source>
        <dbReference type="PIRSR" id="PIRSR622684-1"/>
    </source>
</evidence>
<dbReference type="InterPro" id="IPR022683">
    <property type="entry name" value="Calpain_III"/>
</dbReference>
<dbReference type="InterPro" id="IPR002048">
    <property type="entry name" value="EF_hand_dom"/>
</dbReference>
<reference evidence="13" key="1">
    <citation type="submission" date="2016-11" db="UniProtKB">
        <authorList>
            <consortium name="WormBaseParasite"/>
        </authorList>
    </citation>
    <scope>IDENTIFICATION</scope>
</reference>
<feature type="active site" evidence="8 9">
    <location>
        <position position="287"/>
    </location>
</feature>
<accession>A0A1I8GJC0</accession>
<evidence type="ECO:0000256" key="3">
    <source>
        <dbReference type="ARBA" id="ARBA00022723"/>
    </source>
</evidence>
<dbReference type="Gene3D" id="3.90.70.10">
    <property type="entry name" value="Cysteine proteinases"/>
    <property type="match status" value="1"/>
</dbReference>